<sequence length="55" mass="5966">MDSGHAGLSLGRAGEYKSSGRRCRMKPVRPAMMAIQFQLSSFCYLAVIFSAIGNP</sequence>
<keyword evidence="2" id="KW-0812">Transmembrane</keyword>
<feature type="transmembrane region" description="Helical" evidence="2">
    <location>
        <begin position="31"/>
        <end position="52"/>
    </location>
</feature>
<dbReference type="AlphaFoldDB" id="A0A0D5XY95"/>
<accession>A0A0D5XY95</accession>
<protein>
    <submittedName>
        <fullName evidence="3">Uncharacterized protein</fullName>
    </submittedName>
</protein>
<dbReference type="Proteomes" id="UP000032748">
    <property type="component" value="Chromosome"/>
</dbReference>
<name>A0A0D5XY95_9PSED</name>
<evidence type="ECO:0000256" key="2">
    <source>
        <dbReference type="SAM" id="Phobius"/>
    </source>
</evidence>
<gene>
    <name evidence="3" type="ORF">PCL1606_22380</name>
</gene>
<evidence type="ECO:0000313" key="3">
    <source>
        <dbReference type="EMBL" id="AKA23692.1"/>
    </source>
</evidence>
<keyword evidence="2" id="KW-0472">Membrane</keyword>
<organism evidence="3 4">
    <name type="scientific">Pseudomonas chlororaphis</name>
    <dbReference type="NCBI Taxonomy" id="587753"/>
    <lineage>
        <taxon>Bacteria</taxon>
        <taxon>Pseudomonadati</taxon>
        <taxon>Pseudomonadota</taxon>
        <taxon>Gammaproteobacteria</taxon>
        <taxon>Pseudomonadales</taxon>
        <taxon>Pseudomonadaceae</taxon>
        <taxon>Pseudomonas</taxon>
    </lineage>
</organism>
<reference evidence="3 4" key="1">
    <citation type="journal article" date="2015" name="Mol. Plant Microbe Interact.">
        <title>Comparative Genomic Analysis of Pseudomonas chlororaphis PCL1606 Reveals New Insight into Antifungal Compounds Involved in Biocontrol.</title>
        <authorList>
            <person name="Calderon C.E."/>
            <person name="Ramos C."/>
            <person name="de Vicente A."/>
            <person name="Cazorla F.M."/>
        </authorList>
    </citation>
    <scope>NUCLEOTIDE SEQUENCE [LARGE SCALE GENOMIC DNA]</scope>
    <source>
        <strain evidence="3 4">PCL1606</strain>
    </source>
</reference>
<dbReference type="EMBL" id="CP011110">
    <property type="protein sequence ID" value="AKA23692.1"/>
    <property type="molecule type" value="Genomic_DNA"/>
</dbReference>
<feature type="region of interest" description="Disordered" evidence="1">
    <location>
        <begin position="1"/>
        <end position="21"/>
    </location>
</feature>
<evidence type="ECO:0000313" key="4">
    <source>
        <dbReference type="Proteomes" id="UP000032748"/>
    </source>
</evidence>
<evidence type="ECO:0000256" key="1">
    <source>
        <dbReference type="SAM" id="MobiDB-lite"/>
    </source>
</evidence>
<proteinExistence type="predicted"/>
<dbReference type="KEGG" id="pcz:PCL1606_22380"/>
<keyword evidence="2" id="KW-1133">Transmembrane helix</keyword>